<feature type="transmembrane region" description="Helical" evidence="2">
    <location>
        <begin position="315"/>
        <end position="333"/>
    </location>
</feature>
<feature type="compositionally biased region" description="Low complexity" evidence="1">
    <location>
        <begin position="409"/>
        <end position="423"/>
    </location>
</feature>
<keyword evidence="4" id="KW-1185">Reference proteome</keyword>
<feature type="compositionally biased region" description="Low complexity" evidence="1">
    <location>
        <begin position="70"/>
        <end position="80"/>
    </location>
</feature>
<protein>
    <submittedName>
        <fullName evidence="3">Uncharacterized LOC110001287</fullName>
    </submittedName>
</protein>
<keyword evidence="2" id="KW-0472">Membrane</keyword>
<name>A0A3Q3E475_9LABR</name>
<proteinExistence type="predicted"/>
<dbReference type="Proteomes" id="UP000261660">
    <property type="component" value="Unplaced"/>
</dbReference>
<feature type="transmembrane region" description="Helical" evidence="2">
    <location>
        <begin position="264"/>
        <end position="295"/>
    </location>
</feature>
<reference evidence="3" key="2">
    <citation type="submission" date="2025-09" db="UniProtKB">
        <authorList>
            <consortium name="Ensembl"/>
        </authorList>
    </citation>
    <scope>IDENTIFICATION</scope>
</reference>
<organism evidence="3 4">
    <name type="scientific">Labrus bergylta</name>
    <name type="common">ballan wrasse</name>
    <dbReference type="NCBI Taxonomy" id="56723"/>
    <lineage>
        <taxon>Eukaryota</taxon>
        <taxon>Metazoa</taxon>
        <taxon>Chordata</taxon>
        <taxon>Craniata</taxon>
        <taxon>Vertebrata</taxon>
        <taxon>Euteleostomi</taxon>
        <taxon>Actinopterygii</taxon>
        <taxon>Neopterygii</taxon>
        <taxon>Teleostei</taxon>
        <taxon>Neoteleostei</taxon>
        <taxon>Acanthomorphata</taxon>
        <taxon>Eupercaria</taxon>
        <taxon>Labriformes</taxon>
        <taxon>Labridae</taxon>
        <taxon>Labrus</taxon>
    </lineage>
</organism>
<feature type="region of interest" description="Disordered" evidence="1">
    <location>
        <begin position="409"/>
        <end position="435"/>
    </location>
</feature>
<dbReference type="Gene3D" id="1.20.120.550">
    <property type="entry name" value="Membrane associated eicosanoid/glutathione metabolism-like domain"/>
    <property type="match status" value="1"/>
</dbReference>
<feature type="transmembrane region" description="Helical" evidence="2">
    <location>
        <begin position="340"/>
        <end position="359"/>
    </location>
</feature>
<dbReference type="GeneID" id="110001287"/>
<dbReference type="PANTHER" id="PTHR31004:SF3">
    <property type="entry name" value="TRANSMEMBRANE PROTEIN 79"/>
    <property type="match status" value="1"/>
</dbReference>
<dbReference type="GeneTree" id="ENSGT00390000002390"/>
<evidence type="ECO:0000256" key="2">
    <source>
        <dbReference type="SAM" id="Phobius"/>
    </source>
</evidence>
<dbReference type="PANTHER" id="PTHR31004">
    <property type="entry name" value="TRANSMEMBRANE PROTEIN 79"/>
    <property type="match status" value="1"/>
</dbReference>
<reference evidence="3" key="1">
    <citation type="submission" date="2025-08" db="UniProtKB">
        <authorList>
            <consortium name="Ensembl"/>
        </authorList>
    </citation>
    <scope>IDENTIFICATION</scope>
</reference>
<feature type="region of interest" description="Disordered" evidence="1">
    <location>
        <begin position="55"/>
        <end position="127"/>
    </location>
</feature>
<dbReference type="Ensembl" id="ENSLBET00000000806.1">
    <property type="protein sequence ID" value="ENSLBEP00000000746.1"/>
    <property type="gene ID" value="ENSLBEG00000000628.1"/>
</dbReference>
<sequence>MSISGVQATNRQNVKELDSMKESISDIINQLQDIDPTRLSFSPFLDLDTQISMAPVSDSPESSVEELHSSSHSISGSQHSLEPPPASNPSKGSAPCHQQPRDNLPEEPRADQKEEGELDQTLSSPIITSHDLDTTTENLIGFPTPASQGDIPNGTDTPRWSPESTHLDSTVDEGRPLIGPPPESVELTVWSPEGRGETCEVAEEASDRGRCCCRCCQCRCCQSGRVPAFLSVLASLLCASGILYALYSYVPIKPPDYPDTPSRIVFTLCCCVVAAVPILLAMIMGAMCQFCTASFDLTDSIPRRRAVQQLFVRASMEQLLLYILNLVVMATLLPQDQLKLVPVLVAMFVLGRLVYWVSLNACSSWRGFGSGLTFFPLLAMVALNLFLIYNLNLKEPLLGSQDILYNQVTPSSGSGETSQSPSGKPDIPTDILDSQ</sequence>
<dbReference type="OrthoDB" id="8887147at2759"/>
<dbReference type="GO" id="GO:0032588">
    <property type="term" value="C:trans-Golgi network membrane"/>
    <property type="evidence" value="ECO:0007669"/>
    <property type="project" value="TreeGrafter"/>
</dbReference>
<feature type="transmembrane region" description="Helical" evidence="2">
    <location>
        <begin position="371"/>
        <end position="391"/>
    </location>
</feature>
<dbReference type="AlphaFoldDB" id="A0A3Q3E475"/>
<evidence type="ECO:0000313" key="4">
    <source>
        <dbReference type="Proteomes" id="UP000261660"/>
    </source>
</evidence>
<evidence type="ECO:0000313" key="3">
    <source>
        <dbReference type="Ensembl" id="ENSLBEP00000000746.1"/>
    </source>
</evidence>
<feature type="compositionally biased region" description="Polar residues" evidence="1">
    <location>
        <begin position="154"/>
        <end position="168"/>
    </location>
</feature>
<feature type="compositionally biased region" description="Basic and acidic residues" evidence="1">
    <location>
        <begin position="99"/>
        <end position="115"/>
    </location>
</feature>
<dbReference type="GO" id="GO:0045055">
    <property type="term" value="P:regulated exocytosis"/>
    <property type="evidence" value="ECO:0007669"/>
    <property type="project" value="TreeGrafter"/>
</dbReference>
<feature type="transmembrane region" description="Helical" evidence="2">
    <location>
        <begin position="228"/>
        <end position="252"/>
    </location>
</feature>
<dbReference type="InterPro" id="IPR023352">
    <property type="entry name" value="MAPEG-like_dom_sf"/>
</dbReference>
<dbReference type="GO" id="GO:0005765">
    <property type="term" value="C:lysosomal membrane"/>
    <property type="evidence" value="ECO:0007669"/>
    <property type="project" value="TreeGrafter"/>
</dbReference>
<dbReference type="InParanoid" id="A0A3Q3E475"/>
<feature type="region of interest" description="Disordered" evidence="1">
    <location>
        <begin position="142"/>
        <end position="188"/>
    </location>
</feature>
<keyword evidence="2" id="KW-1133">Transmembrane helix</keyword>
<accession>A0A3Q3E475</accession>
<keyword evidence="2" id="KW-0812">Transmembrane</keyword>
<evidence type="ECO:0000256" key="1">
    <source>
        <dbReference type="SAM" id="MobiDB-lite"/>
    </source>
</evidence>
<dbReference type="RefSeq" id="XP_020512413.1">
    <property type="nucleotide sequence ID" value="XM_020656757.3"/>
</dbReference>